<evidence type="ECO:0000256" key="9">
    <source>
        <dbReference type="ARBA" id="ARBA00022777"/>
    </source>
</evidence>
<comment type="similarity">
    <text evidence="13">Belongs to the LpxK family.</text>
</comment>
<keyword evidence="8 13" id="KW-0547">Nucleotide-binding</keyword>
<reference evidence="14 15" key="1">
    <citation type="submission" date="2016-10" db="EMBL/GenBank/DDBJ databases">
        <authorList>
            <person name="de Groot N.N."/>
        </authorList>
    </citation>
    <scope>NUCLEOTIDE SEQUENCE [LARGE SCALE GENOMIC DNA]</scope>
    <source>
        <strain evidence="14 15">DSM 25927</strain>
    </source>
</reference>
<dbReference type="InterPro" id="IPR027417">
    <property type="entry name" value="P-loop_NTPase"/>
</dbReference>
<evidence type="ECO:0000256" key="3">
    <source>
        <dbReference type="ARBA" id="ARBA00012071"/>
    </source>
</evidence>
<comment type="pathway">
    <text evidence="2 13">Glycolipid biosynthesis; lipid IV(A) biosynthesis; lipid IV(A) from (3R)-3-hydroxytetradecanoyl-[acyl-carrier-protein] and UDP-N-acetyl-alpha-D-glucosamine: step 6/6.</text>
</comment>
<sequence>MSLPGSAWLQRRWYGQTPIAWLQLLAAVYGRIAQRRRARLQARAPRLPLPVIVVGNISVGGTGKTPLVIALVERLRAWGWRPGVVSRGYGARAPHYPYAVRADSDAAHCGDEPLLIVQRCDVPLMVAPDRVAAARQLIDSGAVDILIADDGLQHYHLARDIEIGVVDGARGLGNRALLPSGPLREPPSRLRELDLVVVNGGHWREPGLLPGAQLFDMQLALGEARPLAGGAPRALHEFAGRRVHAVAGIGHPPRFFAALRAQGLQLQEHAFADHHRFRPEDLAFADDAPVLMTEKDAVKCRAFADARLWSVPVSARLDAAFDARMRECLSRFAKA</sequence>
<dbReference type="STRING" id="489703.SAMN04488038_10375"/>
<evidence type="ECO:0000256" key="2">
    <source>
        <dbReference type="ARBA" id="ARBA00004870"/>
    </source>
</evidence>
<proteinExistence type="inferred from homology"/>
<dbReference type="GO" id="GO:0005524">
    <property type="term" value="F:ATP binding"/>
    <property type="evidence" value="ECO:0007669"/>
    <property type="project" value="UniProtKB-UniRule"/>
</dbReference>
<gene>
    <name evidence="13" type="primary">lpxK</name>
    <name evidence="14" type="ORF">SAMN04488038_10375</name>
</gene>
<evidence type="ECO:0000256" key="11">
    <source>
        <dbReference type="ARBA" id="ARBA00023098"/>
    </source>
</evidence>
<dbReference type="RefSeq" id="WP_093282650.1">
    <property type="nucleotide sequence ID" value="NZ_FOFS01000003.1"/>
</dbReference>
<evidence type="ECO:0000256" key="4">
    <source>
        <dbReference type="ARBA" id="ARBA00016436"/>
    </source>
</evidence>
<dbReference type="OrthoDB" id="9766423at2"/>
<dbReference type="HAMAP" id="MF_00409">
    <property type="entry name" value="LpxK"/>
    <property type="match status" value="1"/>
</dbReference>
<dbReference type="GO" id="GO:0009029">
    <property type="term" value="F:lipid-A 4'-kinase activity"/>
    <property type="evidence" value="ECO:0007669"/>
    <property type="project" value="UniProtKB-UniRule"/>
</dbReference>
<evidence type="ECO:0000256" key="5">
    <source>
        <dbReference type="ARBA" id="ARBA00022516"/>
    </source>
</evidence>
<dbReference type="SUPFAM" id="SSF52540">
    <property type="entry name" value="P-loop containing nucleoside triphosphate hydrolases"/>
    <property type="match status" value="1"/>
</dbReference>
<keyword evidence="6 13" id="KW-0441">Lipid A biosynthesis</keyword>
<keyword evidence="7 13" id="KW-0808">Transferase</keyword>
<comment type="function">
    <text evidence="1 13">Transfers the gamma-phosphate of ATP to the 4'-position of a tetraacyldisaccharide 1-phosphate intermediate (termed DS-1-P) to form tetraacyldisaccharide 1,4'-bis-phosphate (lipid IVA).</text>
</comment>
<accession>A0A1H9CJF8</accession>
<evidence type="ECO:0000256" key="8">
    <source>
        <dbReference type="ARBA" id="ARBA00022741"/>
    </source>
</evidence>
<evidence type="ECO:0000256" key="12">
    <source>
        <dbReference type="ARBA" id="ARBA00029757"/>
    </source>
</evidence>
<keyword evidence="11 13" id="KW-0443">Lipid metabolism</keyword>
<evidence type="ECO:0000256" key="7">
    <source>
        <dbReference type="ARBA" id="ARBA00022679"/>
    </source>
</evidence>
<evidence type="ECO:0000256" key="1">
    <source>
        <dbReference type="ARBA" id="ARBA00002274"/>
    </source>
</evidence>
<dbReference type="NCBIfam" id="TIGR00682">
    <property type="entry name" value="lpxK"/>
    <property type="match status" value="1"/>
</dbReference>
<dbReference type="EMBL" id="FOFS01000003">
    <property type="protein sequence ID" value="SEQ01360.1"/>
    <property type="molecule type" value="Genomic_DNA"/>
</dbReference>
<dbReference type="AlphaFoldDB" id="A0A1H9CJF8"/>
<evidence type="ECO:0000256" key="13">
    <source>
        <dbReference type="HAMAP-Rule" id="MF_00409"/>
    </source>
</evidence>
<organism evidence="14 15">
    <name type="scientific">Solimonas aquatica</name>
    <dbReference type="NCBI Taxonomy" id="489703"/>
    <lineage>
        <taxon>Bacteria</taxon>
        <taxon>Pseudomonadati</taxon>
        <taxon>Pseudomonadota</taxon>
        <taxon>Gammaproteobacteria</taxon>
        <taxon>Nevskiales</taxon>
        <taxon>Nevskiaceae</taxon>
        <taxon>Solimonas</taxon>
    </lineage>
</organism>
<keyword evidence="15" id="KW-1185">Reference proteome</keyword>
<dbReference type="GO" id="GO:0009244">
    <property type="term" value="P:lipopolysaccharide core region biosynthetic process"/>
    <property type="evidence" value="ECO:0007669"/>
    <property type="project" value="TreeGrafter"/>
</dbReference>
<dbReference type="InterPro" id="IPR003758">
    <property type="entry name" value="LpxK"/>
</dbReference>
<evidence type="ECO:0000313" key="14">
    <source>
        <dbReference type="EMBL" id="SEQ01360.1"/>
    </source>
</evidence>
<protein>
    <recommendedName>
        <fullName evidence="4 13">Tetraacyldisaccharide 4'-kinase</fullName>
        <ecNumber evidence="3 13">2.7.1.130</ecNumber>
    </recommendedName>
    <alternativeName>
        <fullName evidence="12 13">Lipid A 4'-kinase</fullName>
    </alternativeName>
</protein>
<dbReference type="PANTHER" id="PTHR42724:SF1">
    <property type="entry name" value="TETRAACYLDISACCHARIDE 4'-KINASE, MITOCHONDRIAL-RELATED"/>
    <property type="match status" value="1"/>
</dbReference>
<dbReference type="Proteomes" id="UP000199233">
    <property type="component" value="Unassembled WGS sequence"/>
</dbReference>
<dbReference type="PANTHER" id="PTHR42724">
    <property type="entry name" value="TETRAACYLDISACCHARIDE 4'-KINASE"/>
    <property type="match status" value="1"/>
</dbReference>
<dbReference type="GO" id="GO:0009245">
    <property type="term" value="P:lipid A biosynthetic process"/>
    <property type="evidence" value="ECO:0007669"/>
    <property type="project" value="UniProtKB-UniRule"/>
</dbReference>
<evidence type="ECO:0000256" key="6">
    <source>
        <dbReference type="ARBA" id="ARBA00022556"/>
    </source>
</evidence>
<dbReference type="EC" id="2.7.1.130" evidence="3 13"/>
<evidence type="ECO:0000313" key="15">
    <source>
        <dbReference type="Proteomes" id="UP000199233"/>
    </source>
</evidence>
<keyword evidence="9 13" id="KW-0418">Kinase</keyword>
<dbReference type="Pfam" id="PF02606">
    <property type="entry name" value="LpxK"/>
    <property type="match status" value="1"/>
</dbReference>
<dbReference type="GO" id="GO:0005886">
    <property type="term" value="C:plasma membrane"/>
    <property type="evidence" value="ECO:0007669"/>
    <property type="project" value="TreeGrafter"/>
</dbReference>
<keyword evidence="5 13" id="KW-0444">Lipid biosynthesis</keyword>
<name>A0A1H9CJF8_9GAMM</name>
<dbReference type="UniPathway" id="UPA00359">
    <property type="reaction ID" value="UER00482"/>
</dbReference>
<comment type="catalytic activity">
    <reaction evidence="13">
        <text>a lipid A disaccharide + ATP = a lipid IVA + ADP + H(+)</text>
        <dbReference type="Rhea" id="RHEA:67840"/>
        <dbReference type="ChEBI" id="CHEBI:15378"/>
        <dbReference type="ChEBI" id="CHEBI:30616"/>
        <dbReference type="ChEBI" id="CHEBI:176343"/>
        <dbReference type="ChEBI" id="CHEBI:176425"/>
        <dbReference type="ChEBI" id="CHEBI:456216"/>
        <dbReference type="EC" id="2.7.1.130"/>
    </reaction>
</comment>
<feature type="binding site" evidence="13">
    <location>
        <begin position="58"/>
        <end position="65"/>
    </location>
    <ligand>
        <name>ATP</name>
        <dbReference type="ChEBI" id="CHEBI:30616"/>
    </ligand>
</feature>
<evidence type="ECO:0000256" key="10">
    <source>
        <dbReference type="ARBA" id="ARBA00022840"/>
    </source>
</evidence>
<keyword evidence="10 13" id="KW-0067">ATP-binding</keyword>